<gene>
    <name evidence="2" type="ORF">HA222_04785</name>
</gene>
<sequence length="108" mass="12262">MQVFKKPKRIKYVQYTVITVFKMPALRKKLVVGKKTVPTSPKRVLKPVQGPSFLDALGIRRRDAIGISRLFQPGASRKPRPRGILRKSAPKSRARRPLRKPVPLSPRA</sequence>
<accession>A0A7J4JW06</accession>
<organism evidence="2 3">
    <name type="scientific">Candidatus Iainarchaeum sp</name>
    <dbReference type="NCBI Taxonomy" id="3101447"/>
    <lineage>
        <taxon>Archaea</taxon>
        <taxon>Candidatus Iainarchaeota</taxon>
        <taxon>Candidatus Iainarchaeia</taxon>
        <taxon>Candidatus Iainarchaeales</taxon>
        <taxon>Candidatus Iainarchaeaceae</taxon>
        <taxon>Candidatus Iainarchaeum</taxon>
    </lineage>
</organism>
<comment type="caution">
    <text evidence="2">The sequence shown here is derived from an EMBL/GenBank/DDBJ whole genome shotgun (WGS) entry which is preliminary data.</text>
</comment>
<feature type="compositionally biased region" description="Basic residues" evidence="1">
    <location>
        <begin position="77"/>
        <end position="99"/>
    </location>
</feature>
<dbReference type="AlphaFoldDB" id="A0A7J4JW06"/>
<dbReference type="EMBL" id="DUFW01000083">
    <property type="protein sequence ID" value="HIH21943.1"/>
    <property type="molecule type" value="Genomic_DNA"/>
</dbReference>
<dbReference type="Proteomes" id="UP000590964">
    <property type="component" value="Unassembled WGS sequence"/>
</dbReference>
<evidence type="ECO:0000256" key="1">
    <source>
        <dbReference type="SAM" id="MobiDB-lite"/>
    </source>
</evidence>
<protein>
    <submittedName>
        <fullName evidence="2">Uncharacterized protein</fullName>
    </submittedName>
</protein>
<feature type="region of interest" description="Disordered" evidence="1">
    <location>
        <begin position="70"/>
        <end position="108"/>
    </location>
</feature>
<evidence type="ECO:0000313" key="2">
    <source>
        <dbReference type="EMBL" id="HIH21943.1"/>
    </source>
</evidence>
<evidence type="ECO:0000313" key="3">
    <source>
        <dbReference type="Proteomes" id="UP000590964"/>
    </source>
</evidence>
<proteinExistence type="predicted"/>
<name>A0A7J4JW06_9ARCH</name>
<reference evidence="3" key="1">
    <citation type="journal article" date="2020" name="bioRxiv">
        <title>A rank-normalized archaeal taxonomy based on genome phylogeny resolves widespread incomplete and uneven classifications.</title>
        <authorList>
            <person name="Rinke C."/>
            <person name="Chuvochina M."/>
            <person name="Mussig A.J."/>
            <person name="Chaumeil P.-A."/>
            <person name="Waite D.W."/>
            <person name="Whitman W.B."/>
            <person name="Parks D.H."/>
            <person name="Hugenholtz P."/>
        </authorList>
    </citation>
    <scope>NUCLEOTIDE SEQUENCE [LARGE SCALE GENOMIC DNA]</scope>
</reference>